<feature type="region of interest" description="Disordered" evidence="1">
    <location>
        <begin position="1"/>
        <end position="24"/>
    </location>
</feature>
<dbReference type="InterPro" id="IPR036465">
    <property type="entry name" value="vWFA_dom_sf"/>
</dbReference>
<accession>A0A8H3ARZ5</accession>
<comment type="caution">
    <text evidence="3">The sequence shown here is derived from an EMBL/GenBank/DDBJ whole genome shotgun (WGS) entry which is preliminary data.</text>
</comment>
<dbReference type="EMBL" id="CAJMWS010000329">
    <property type="protein sequence ID" value="CAE6433545.1"/>
    <property type="molecule type" value="Genomic_DNA"/>
</dbReference>
<dbReference type="InterPro" id="IPR039510">
    <property type="entry name" value="Vint_dom"/>
</dbReference>
<dbReference type="Pfam" id="PF13519">
    <property type="entry name" value="VWA_2"/>
    <property type="match status" value="1"/>
</dbReference>
<evidence type="ECO:0000313" key="4">
    <source>
        <dbReference type="Proteomes" id="UP000663846"/>
    </source>
</evidence>
<dbReference type="InterPro" id="IPR032838">
    <property type="entry name" value="Vwaint_dom"/>
</dbReference>
<sequence length="799" mass="87063">MVAISPPASTTELDAPPAYDTTNRPGDLEIALVAQPSSHELLVSLTPPAEPQPTGEKKAGHRAPIDLCLVIDVSGSMNTEAPVPGKQDKNETTGLSVLDIVKHATRTIIESMDDNDRIAIVTFSDSAEIVAPLTVMNKGNREKVWGTVENLRTRGMTNLWDGLKTGMNVLTRNIPASKLASPSSSTPPQLPLNSSPMPATRGKRRSLWPSTGLVDQAQPPLLPTHEPKFDIKIPTVETPESPPSTQLDNSERRLSALFILTDGQPNIEPPRGHIPMLKTYLDSLSSNAPKFTISTFGFGYSLDSRLLDEIADLGQGMYGFIPDSGMVGTVFVHALANLIATWATGCILDVEVITEDPNTDAKVVVLGALPVTYSSWGASIRVGDIQYGQSKDFVIKLSSECFGSSPRQTVNIAAKYLPHTHSDKDRLPLLTRALGPNHEVETSVTLQHHVFRLSFVCAVSKIFRGSKKTSTTCPVTQSQFEQSISKYLNNPALENYEPSKSLAMDINSQVILGLEPKNWSRWGMHYIPSIARSHQRQQCLNFKDEGLQVYGRDSNIFTSTRDRIDQTFDSLPPPTPSLKDQVVYRPGNSVPASYCAAKSMAVYRSSAGPCFAGWCHVSTERGKIKLSELERGAIVRTPKGTARVAAILRTACPGHTANLCTFGQLVITPWHPMHHNGSWMFPTRIQQPKSLPCDHVYSILLESSSDSDSHSVFIEGIRCVTLGHGCTDPVRAHPFLGDYARIVGSLSQLEGYYGESGVVDCAGVDRESGTGMICGFRRLERNEAGTSRPCAPWQVACEV</sequence>
<dbReference type="SMART" id="SM00327">
    <property type="entry name" value="VWA"/>
    <property type="match status" value="1"/>
</dbReference>
<dbReference type="Pfam" id="PF14624">
    <property type="entry name" value="Vwaint"/>
    <property type="match status" value="1"/>
</dbReference>
<dbReference type="PANTHER" id="PTHR10579:SF156">
    <property type="entry name" value="VWFA DOMAIN-CONTAINING PROTEIN"/>
    <property type="match status" value="1"/>
</dbReference>
<dbReference type="SUPFAM" id="SSF53300">
    <property type="entry name" value="vWA-like"/>
    <property type="match status" value="2"/>
</dbReference>
<feature type="region of interest" description="Disordered" evidence="1">
    <location>
        <begin position="177"/>
        <end position="226"/>
    </location>
</feature>
<dbReference type="PANTHER" id="PTHR10579">
    <property type="entry name" value="CALCIUM-ACTIVATED CHLORIDE CHANNEL REGULATOR"/>
    <property type="match status" value="1"/>
</dbReference>
<reference evidence="3" key="1">
    <citation type="submission" date="2021-01" db="EMBL/GenBank/DDBJ databases">
        <authorList>
            <person name="Kaushik A."/>
        </authorList>
    </citation>
    <scope>NUCLEOTIDE SEQUENCE</scope>
    <source>
        <strain evidence="3">AG1-1C</strain>
    </source>
</reference>
<dbReference type="AlphaFoldDB" id="A0A8H3ARZ5"/>
<dbReference type="Pfam" id="PF13768">
    <property type="entry name" value="VWA_3"/>
    <property type="match status" value="1"/>
</dbReference>
<name>A0A8H3ARZ5_9AGAM</name>
<dbReference type="InterPro" id="IPR051266">
    <property type="entry name" value="CLCR"/>
</dbReference>
<proteinExistence type="predicted"/>
<feature type="domain" description="VWFA" evidence="2">
    <location>
        <begin position="66"/>
        <end position="339"/>
    </location>
</feature>
<evidence type="ECO:0000259" key="2">
    <source>
        <dbReference type="PROSITE" id="PS50234"/>
    </source>
</evidence>
<gene>
    <name evidence="3" type="ORF">RDB_LOCUS112715</name>
</gene>
<dbReference type="Gene3D" id="3.40.50.410">
    <property type="entry name" value="von Willebrand factor, type A domain"/>
    <property type="match status" value="2"/>
</dbReference>
<dbReference type="Proteomes" id="UP000663846">
    <property type="component" value="Unassembled WGS sequence"/>
</dbReference>
<feature type="compositionally biased region" description="Low complexity" evidence="1">
    <location>
        <begin position="179"/>
        <end position="196"/>
    </location>
</feature>
<protein>
    <recommendedName>
        <fullName evidence="2">VWFA domain-containing protein</fullName>
    </recommendedName>
</protein>
<dbReference type="PROSITE" id="PS50234">
    <property type="entry name" value="VWFA"/>
    <property type="match status" value="1"/>
</dbReference>
<evidence type="ECO:0000256" key="1">
    <source>
        <dbReference type="SAM" id="MobiDB-lite"/>
    </source>
</evidence>
<dbReference type="Pfam" id="PF14623">
    <property type="entry name" value="Vint"/>
    <property type="match status" value="1"/>
</dbReference>
<organism evidence="3 4">
    <name type="scientific">Rhizoctonia solani</name>
    <dbReference type="NCBI Taxonomy" id="456999"/>
    <lineage>
        <taxon>Eukaryota</taxon>
        <taxon>Fungi</taxon>
        <taxon>Dikarya</taxon>
        <taxon>Basidiomycota</taxon>
        <taxon>Agaricomycotina</taxon>
        <taxon>Agaricomycetes</taxon>
        <taxon>Cantharellales</taxon>
        <taxon>Ceratobasidiaceae</taxon>
        <taxon>Rhizoctonia</taxon>
    </lineage>
</organism>
<evidence type="ECO:0000313" key="3">
    <source>
        <dbReference type="EMBL" id="CAE6433545.1"/>
    </source>
</evidence>
<dbReference type="InterPro" id="IPR002035">
    <property type="entry name" value="VWF_A"/>
</dbReference>